<dbReference type="Pfam" id="PF00089">
    <property type="entry name" value="Trypsin"/>
    <property type="match status" value="1"/>
</dbReference>
<dbReference type="GO" id="GO:0004252">
    <property type="term" value="F:serine-type endopeptidase activity"/>
    <property type="evidence" value="ECO:0007669"/>
    <property type="project" value="InterPro"/>
</dbReference>
<comment type="subcellular location">
    <subcellularLocation>
        <location evidence="1">Periplasm</location>
    </subcellularLocation>
</comment>
<dbReference type="Gene3D" id="2.40.10.10">
    <property type="entry name" value="Trypsin-like serine proteases"/>
    <property type="match status" value="1"/>
</dbReference>
<dbReference type="GO" id="GO:1904680">
    <property type="term" value="F:peptide transmembrane transporter activity"/>
    <property type="evidence" value="ECO:0007669"/>
    <property type="project" value="TreeGrafter"/>
</dbReference>
<feature type="domain" description="Peptidase S1" evidence="6">
    <location>
        <begin position="383"/>
        <end position="652"/>
    </location>
</feature>
<keyword evidence="3 5" id="KW-0732">Signal</keyword>
<evidence type="ECO:0000313" key="8">
    <source>
        <dbReference type="Proteomes" id="UP000782610"/>
    </source>
</evidence>
<dbReference type="GO" id="GO:0030288">
    <property type="term" value="C:outer membrane-bounded periplasmic space"/>
    <property type="evidence" value="ECO:0007669"/>
    <property type="project" value="TreeGrafter"/>
</dbReference>
<gene>
    <name evidence="7" type="ORF">HY834_18345</name>
</gene>
<accession>A0A933NY81</accession>
<feature type="chain" id="PRO_5037163496" evidence="5">
    <location>
        <begin position="22"/>
        <end position="664"/>
    </location>
</feature>
<dbReference type="SUPFAM" id="SSF50494">
    <property type="entry name" value="Trypsin-like serine proteases"/>
    <property type="match status" value="1"/>
</dbReference>
<evidence type="ECO:0000256" key="5">
    <source>
        <dbReference type="SAM" id="SignalP"/>
    </source>
</evidence>
<organism evidence="7 8">
    <name type="scientific">Devosia nanyangense</name>
    <dbReference type="NCBI Taxonomy" id="1228055"/>
    <lineage>
        <taxon>Bacteria</taxon>
        <taxon>Pseudomonadati</taxon>
        <taxon>Pseudomonadota</taxon>
        <taxon>Alphaproteobacteria</taxon>
        <taxon>Hyphomicrobiales</taxon>
        <taxon>Devosiaceae</taxon>
        <taxon>Devosia</taxon>
    </lineage>
</organism>
<dbReference type="EMBL" id="JACRAF010000061">
    <property type="protein sequence ID" value="MBI4923704.1"/>
    <property type="molecule type" value="Genomic_DNA"/>
</dbReference>
<name>A0A933NY81_9HYPH</name>
<dbReference type="InterPro" id="IPR039424">
    <property type="entry name" value="SBP_5"/>
</dbReference>
<feature type="signal peptide" evidence="5">
    <location>
        <begin position="1"/>
        <end position="21"/>
    </location>
</feature>
<dbReference type="PROSITE" id="PS50240">
    <property type="entry name" value="TRYPSIN_DOM"/>
    <property type="match status" value="1"/>
</dbReference>
<evidence type="ECO:0000256" key="1">
    <source>
        <dbReference type="ARBA" id="ARBA00004418"/>
    </source>
</evidence>
<dbReference type="GO" id="GO:0006508">
    <property type="term" value="P:proteolysis"/>
    <property type="evidence" value="ECO:0007669"/>
    <property type="project" value="UniProtKB-KW"/>
</dbReference>
<keyword evidence="7" id="KW-0645">Protease</keyword>
<sequence>MRAGRLILSGIFLALPSAALADPIAIYCEDTPYINFDPALDNSLAAYQATYSTIFNRLVKIEGGQIVPDLAASWYKSEDGLDYTFILKPDVPFQTTDYFTPHNKFTADDVVFSFDRQMNPSSPFHSYSGGDTQWLAYDATFKDVLNSVNKLDDRAVKFTLRYPDPNFLNKLTGNVASILSSEYANRLYDAGDLDKLTTEPIGTGPFAVVKYDPGVVIAYRAAPDYFDQTNKPAGSDIVLNVIRRRVADIAPEDPMPGLGSDCVNRPSWDTGSGWSGGGHGGDGSTQINTGGTGTDGTNTGGPVTTGNGGGPVLVAAGQPAPILAPPRSGGSNANSGVDGEAGGYIAGIWPAIVSEDPERTYPSFPIPTQAQIDAKATAIPNPIVGVPTDDAFMDMLPHTAQDLAAGPVKIPFFRYGFIDTVLIKTGGSKPEECSGVLLDKGYVLTVEHCVTQFDQGGAVYVVDTDAGLCLSTTEPDDRHPADRCAIPNLQVIGSPLIQYPGRDSSLALIHLESTGLPKQVADIDGIYSGKNPVLTFAGRGHTRTTDALPRGTVEVAWGRLMQTNPLDSTGPNGTYRFKLVDEVGSSCGGDSGGGVYRGRLFGYGSSDGAEQHYLIGLMTGGPSTCDAQSNSDSIVVSTQTPEALSWICDNTGNALTVCEWNIKL</sequence>
<dbReference type="Pfam" id="PF00496">
    <property type="entry name" value="SBP_bac_5"/>
    <property type="match status" value="1"/>
</dbReference>
<proteinExistence type="inferred from homology"/>
<keyword evidence="7" id="KW-0378">Hydrolase</keyword>
<feature type="compositionally biased region" description="Gly residues" evidence="4">
    <location>
        <begin position="273"/>
        <end position="283"/>
    </location>
</feature>
<comment type="caution">
    <text evidence="7">The sequence shown here is derived from an EMBL/GenBank/DDBJ whole genome shotgun (WGS) entry which is preliminary data.</text>
</comment>
<evidence type="ECO:0000256" key="2">
    <source>
        <dbReference type="ARBA" id="ARBA00005695"/>
    </source>
</evidence>
<dbReference type="PANTHER" id="PTHR30290:SF38">
    <property type="entry name" value="D,D-DIPEPTIDE-BINDING PERIPLASMIC PROTEIN DDPA-RELATED"/>
    <property type="match status" value="1"/>
</dbReference>
<dbReference type="SUPFAM" id="SSF53850">
    <property type="entry name" value="Periplasmic binding protein-like II"/>
    <property type="match status" value="1"/>
</dbReference>
<evidence type="ECO:0000256" key="4">
    <source>
        <dbReference type="SAM" id="MobiDB-lite"/>
    </source>
</evidence>
<dbReference type="InterPro" id="IPR009003">
    <property type="entry name" value="Peptidase_S1_PA"/>
</dbReference>
<comment type="similarity">
    <text evidence="2">Belongs to the bacterial solute-binding protein 5 family.</text>
</comment>
<dbReference type="AlphaFoldDB" id="A0A933NY81"/>
<dbReference type="GO" id="GO:0042938">
    <property type="term" value="P:dipeptide transport"/>
    <property type="evidence" value="ECO:0007669"/>
    <property type="project" value="TreeGrafter"/>
</dbReference>
<dbReference type="Proteomes" id="UP000782610">
    <property type="component" value="Unassembled WGS sequence"/>
</dbReference>
<evidence type="ECO:0000259" key="6">
    <source>
        <dbReference type="PROSITE" id="PS50240"/>
    </source>
</evidence>
<evidence type="ECO:0000256" key="3">
    <source>
        <dbReference type="ARBA" id="ARBA00022729"/>
    </source>
</evidence>
<dbReference type="InterPro" id="IPR043504">
    <property type="entry name" value="Peptidase_S1_PA_chymotrypsin"/>
</dbReference>
<evidence type="ECO:0000313" key="7">
    <source>
        <dbReference type="EMBL" id="MBI4923704.1"/>
    </source>
</evidence>
<dbReference type="Gene3D" id="3.40.190.10">
    <property type="entry name" value="Periplasmic binding protein-like II"/>
    <property type="match status" value="1"/>
</dbReference>
<dbReference type="InterPro" id="IPR000914">
    <property type="entry name" value="SBP_5_dom"/>
</dbReference>
<feature type="region of interest" description="Disordered" evidence="4">
    <location>
        <begin position="269"/>
        <end position="299"/>
    </location>
</feature>
<dbReference type="Gene3D" id="3.90.76.10">
    <property type="entry name" value="Dipeptide-binding Protein, Domain 1"/>
    <property type="match status" value="1"/>
</dbReference>
<protein>
    <submittedName>
        <fullName evidence="7">Trypsin-like serine protease</fullName>
    </submittedName>
</protein>
<dbReference type="InterPro" id="IPR001254">
    <property type="entry name" value="Trypsin_dom"/>
</dbReference>
<reference evidence="7" key="1">
    <citation type="submission" date="2020-07" db="EMBL/GenBank/DDBJ databases">
        <title>Huge and variable diversity of episymbiotic CPR bacteria and DPANN archaea in groundwater ecosystems.</title>
        <authorList>
            <person name="He C.Y."/>
            <person name="Keren R."/>
            <person name="Whittaker M."/>
            <person name="Farag I.F."/>
            <person name="Doudna J."/>
            <person name="Cate J.H.D."/>
            <person name="Banfield J.F."/>
        </authorList>
    </citation>
    <scope>NUCLEOTIDE SEQUENCE</scope>
    <source>
        <strain evidence="7">NC_groundwater_1586_Pr3_B-0.1um_66_15</strain>
    </source>
</reference>
<dbReference type="PANTHER" id="PTHR30290">
    <property type="entry name" value="PERIPLASMIC BINDING COMPONENT OF ABC TRANSPORTER"/>
    <property type="match status" value="1"/>
</dbReference>